<keyword evidence="1" id="KW-1133">Transmembrane helix</keyword>
<protein>
    <submittedName>
        <fullName evidence="2">Uncharacterized protein</fullName>
    </submittedName>
</protein>
<dbReference type="EMBL" id="CP064981">
    <property type="protein sequence ID" value="QQR92733.1"/>
    <property type="molecule type" value="Genomic_DNA"/>
</dbReference>
<feature type="transmembrane region" description="Helical" evidence="1">
    <location>
        <begin position="25"/>
        <end position="45"/>
    </location>
</feature>
<dbReference type="AlphaFoldDB" id="A0A7T9DJZ5"/>
<evidence type="ECO:0000256" key="1">
    <source>
        <dbReference type="SAM" id="Phobius"/>
    </source>
</evidence>
<organism evidence="2">
    <name type="scientific">Candidatus Iainarchaeum sp</name>
    <dbReference type="NCBI Taxonomy" id="3101447"/>
    <lineage>
        <taxon>Archaea</taxon>
        <taxon>Candidatus Iainarchaeota</taxon>
        <taxon>Candidatus Iainarchaeia</taxon>
        <taxon>Candidatus Iainarchaeales</taxon>
        <taxon>Candidatus Iainarchaeaceae</taxon>
        <taxon>Candidatus Iainarchaeum</taxon>
    </lineage>
</organism>
<proteinExistence type="predicted"/>
<reference evidence="2" key="1">
    <citation type="submission" date="2020-11" db="EMBL/GenBank/DDBJ databases">
        <title>Connecting structure to function with the recovery of over 1000 high-quality activated sludge metagenome-assembled genomes encoding full-length rRNA genes using long-read sequencing.</title>
        <authorList>
            <person name="Singleton C.M."/>
            <person name="Petriglieri F."/>
            <person name="Kristensen J.M."/>
            <person name="Kirkegaard R.H."/>
            <person name="Michaelsen T.Y."/>
            <person name="Andersen M.H."/>
            <person name="Karst S.M."/>
            <person name="Dueholm M.S."/>
            <person name="Nielsen P.H."/>
            <person name="Albertsen M."/>
        </authorList>
    </citation>
    <scope>NUCLEOTIDE SEQUENCE</scope>
    <source>
        <strain evidence="2">Fred_18-Q3-R57-64_BAT3C.431</strain>
    </source>
</reference>
<gene>
    <name evidence="2" type="ORF">IPJ89_00625</name>
</gene>
<feature type="transmembrane region" description="Helical" evidence="1">
    <location>
        <begin position="57"/>
        <end position="79"/>
    </location>
</feature>
<sequence length="256" mass="28351">MAVLETILGNISVDSQFAIMLRDNAYNVVLVAAVIMALLVAYAILAKPRKEKIKKALFIGIAGVAVLSTLYLAGSTVYLNIVSPTGGPVHWHTDYEVWHCGNKLDLIDPTGIDNRVGTWEVHEHNDDRMHIEGTIVDLEQASFRHFFEIIGTKFSDVGLTYPTVSGNVTLPYAGACNGKHAELQAFLLRVTNPQDAKQWVYEQQKIPISLETRMQPYANVPPGDCLIVEYDEVKARTAHSCASYRAAMNRGELHGR</sequence>
<dbReference type="Proteomes" id="UP000596004">
    <property type="component" value="Chromosome"/>
</dbReference>
<name>A0A7T9DJZ5_9ARCH</name>
<accession>A0A7T9DJZ5</accession>
<evidence type="ECO:0000313" key="2">
    <source>
        <dbReference type="EMBL" id="QQR92733.1"/>
    </source>
</evidence>
<keyword evidence="1" id="KW-0472">Membrane</keyword>
<keyword evidence="1" id="KW-0812">Transmembrane</keyword>